<dbReference type="GO" id="GO:0006281">
    <property type="term" value="P:DNA repair"/>
    <property type="evidence" value="ECO:0007669"/>
    <property type="project" value="UniProtKB-UniRule"/>
</dbReference>
<protein>
    <recommendedName>
        <fullName evidence="3">Protein AF-9 homolog</fullName>
    </recommendedName>
</protein>
<sequence>MSNERIRGIHVHRPVIYGSHARLLTEAERQLAPPGHTHRWTVFINSAASPPPSDAEDIDYLPGGADDMSYFIKKVTFKLHETYATPNRGKSKQQHRDHPPFKVSETGWGEFTVAIRIQFINESLEKPLNFTHNIKLHHMNQPADLPVVTAAPSEAGAEGSVAGEVKEEVEEGVKMEVDTPAETPIDTPAPTAALAPAPAAAPGQESTPAPSDPSQQAPPSTSTPAPEIAPSTPASTLPAPYAAPVHSWQYDEIVFHDPPRVFLDILNAHPPTALPPKNRRAFLTQRQEADGKKKKKLNSGLAGSSAPPSAAGSVAGRSRAGTAETGAGILGTPVPDMGQPIPNILGVVGNQMSTLDVPLEFSQEMAKGENNLMVEARIKIVDQMDQWRERLIALEKELVAAKEEVKSTAL</sequence>
<keyword evidence="3" id="KW-0227">DNA damage</keyword>
<dbReference type="PROSITE" id="PS51037">
    <property type="entry name" value="YEATS"/>
    <property type="match status" value="1"/>
</dbReference>
<proteinExistence type="inferred from homology"/>
<dbReference type="GO" id="GO:0000812">
    <property type="term" value="C:Swr1 complex"/>
    <property type="evidence" value="ECO:0007669"/>
    <property type="project" value="UniProtKB-UniRule"/>
</dbReference>
<evidence type="ECO:0000256" key="4">
    <source>
        <dbReference type="SAM" id="MobiDB-lite"/>
    </source>
</evidence>
<dbReference type="Gene3D" id="2.60.40.1970">
    <property type="entry name" value="YEATS domain"/>
    <property type="match status" value="1"/>
</dbReference>
<comment type="subcellular location">
    <subcellularLocation>
        <location evidence="3">Nucleus</location>
    </subcellularLocation>
    <subcellularLocation>
        <location evidence="3">Cytoplasm</location>
    </subcellularLocation>
</comment>
<reference evidence="6 7" key="1">
    <citation type="submission" date="2016-06" db="EMBL/GenBank/DDBJ databases">
        <title>Evolution of pathogenesis and genome organization in the Tremellales.</title>
        <authorList>
            <person name="Cuomo C."/>
            <person name="Litvintseva A."/>
            <person name="Heitman J."/>
            <person name="Chen Y."/>
            <person name="Sun S."/>
            <person name="Springer D."/>
            <person name="Dromer F."/>
            <person name="Young S."/>
            <person name="Zeng Q."/>
            <person name="Chapman S."/>
            <person name="Gujja S."/>
            <person name="Saif S."/>
            <person name="Birren B."/>
        </authorList>
    </citation>
    <scope>NUCLEOTIDE SEQUENCE [LARGE SCALE GENOMIC DNA]</scope>
    <source>
        <strain evidence="6 7">CBS 6273</strain>
    </source>
</reference>
<name>A0A1E3JFX4_9TREE</name>
<keyword evidence="3" id="KW-0963">Cytoplasm</keyword>
<keyword evidence="3" id="KW-0804">Transcription</keyword>
<dbReference type="InterPro" id="IPR005033">
    <property type="entry name" value="YEATS"/>
</dbReference>
<keyword evidence="3" id="KW-0805">Transcription regulation</keyword>
<dbReference type="PANTHER" id="PTHR23195">
    <property type="entry name" value="YEATS DOMAIN"/>
    <property type="match status" value="1"/>
</dbReference>
<dbReference type="InterPro" id="IPR038704">
    <property type="entry name" value="YEAST_sf"/>
</dbReference>
<comment type="subunit">
    <text evidence="3">Component of the SWR1 chromatin-remodeling complex and of the NuA4 histone acetyltransferase complex.</text>
</comment>
<dbReference type="Proteomes" id="UP000095149">
    <property type="component" value="Unassembled WGS sequence"/>
</dbReference>
<accession>A0A1E3JFX4</accession>
<evidence type="ECO:0000259" key="5">
    <source>
        <dbReference type="PROSITE" id="PS51037"/>
    </source>
</evidence>
<comment type="domain">
    <text evidence="3">The coiled-coil domain is required for assembly into the NuA4 complex.</text>
</comment>
<comment type="caution">
    <text evidence="6">The sequence shown here is derived from an EMBL/GenBank/DDBJ whole genome shotgun (WGS) entry which is preliminary data.</text>
</comment>
<dbReference type="GO" id="GO:0006325">
    <property type="term" value="P:chromatin organization"/>
    <property type="evidence" value="ECO:0007669"/>
    <property type="project" value="UniProtKB-KW"/>
</dbReference>
<keyword evidence="3" id="KW-0234">DNA repair</keyword>
<keyword evidence="1 2" id="KW-0539">Nucleus</keyword>
<dbReference type="GO" id="GO:0005737">
    <property type="term" value="C:cytoplasm"/>
    <property type="evidence" value="ECO:0007669"/>
    <property type="project" value="UniProtKB-SubCell"/>
</dbReference>
<keyword evidence="3" id="KW-0175">Coiled coil</keyword>
<comment type="similarity">
    <text evidence="3">Belongs to the YAF9 family.</text>
</comment>
<gene>
    <name evidence="3" type="primary">YAF9</name>
    <name evidence="6" type="ORF">I350_07178</name>
</gene>
<evidence type="ECO:0000313" key="7">
    <source>
        <dbReference type="Proteomes" id="UP000095149"/>
    </source>
</evidence>
<comment type="function">
    <text evidence="3">Component of the SWR1 complex which mediates the ATP-dependent exchange of histone H2A for an H2A variant leading to transcriptional regulation of selected genes by chromatin remodeling. Component of the NuA4 histone acetyltransferase complex which is involved in transcriptional activation of selected genes principally by acetylation of nucleosomal histones H4 and H2A. The NuA4 complex is also involved in DNA repair. Yaf9 may also be required for viability in conditions in which the structural integrity of the spindle is compromised.</text>
</comment>
<feature type="region of interest" description="Disordered" evidence="4">
    <location>
        <begin position="286"/>
        <end position="335"/>
    </location>
</feature>
<feature type="compositionally biased region" description="Low complexity" evidence="4">
    <location>
        <begin position="299"/>
        <end position="321"/>
    </location>
</feature>
<feature type="coiled-coil region" evidence="3">
    <location>
        <begin position="377"/>
        <end position="404"/>
    </location>
</feature>
<dbReference type="OrthoDB" id="16041at2759"/>
<dbReference type="InterPro" id="IPR055129">
    <property type="entry name" value="YEATS_dom"/>
</dbReference>
<keyword evidence="3" id="KW-0010">Activator</keyword>
<evidence type="ECO:0000256" key="2">
    <source>
        <dbReference type="PROSITE-ProRule" id="PRU00376"/>
    </source>
</evidence>
<dbReference type="Pfam" id="PF03366">
    <property type="entry name" value="YEATS"/>
    <property type="match status" value="1"/>
</dbReference>
<evidence type="ECO:0000256" key="3">
    <source>
        <dbReference type="RuleBase" id="RU367117"/>
    </source>
</evidence>
<dbReference type="AlphaFoldDB" id="A0A1E3JFX4"/>
<evidence type="ECO:0000313" key="6">
    <source>
        <dbReference type="EMBL" id="ODN99026.1"/>
    </source>
</evidence>
<dbReference type="GO" id="GO:0006355">
    <property type="term" value="P:regulation of DNA-templated transcription"/>
    <property type="evidence" value="ECO:0007669"/>
    <property type="project" value="InterPro"/>
</dbReference>
<feature type="region of interest" description="Disordered" evidence="4">
    <location>
        <begin position="180"/>
        <end position="237"/>
    </location>
</feature>
<dbReference type="EMBL" id="MEKH01000012">
    <property type="protein sequence ID" value="ODN99026.1"/>
    <property type="molecule type" value="Genomic_DNA"/>
</dbReference>
<keyword evidence="3" id="KW-0156">Chromatin regulator</keyword>
<evidence type="ECO:0000256" key="1">
    <source>
        <dbReference type="ARBA" id="ARBA00023242"/>
    </source>
</evidence>
<organism evidence="6 7">
    <name type="scientific">Cryptococcus amylolentus CBS 6273</name>
    <dbReference type="NCBI Taxonomy" id="1296118"/>
    <lineage>
        <taxon>Eukaryota</taxon>
        <taxon>Fungi</taxon>
        <taxon>Dikarya</taxon>
        <taxon>Basidiomycota</taxon>
        <taxon>Agaricomycotina</taxon>
        <taxon>Tremellomycetes</taxon>
        <taxon>Tremellales</taxon>
        <taxon>Cryptococcaceae</taxon>
        <taxon>Cryptococcus</taxon>
    </lineage>
</organism>
<feature type="domain" description="YEATS" evidence="5">
    <location>
        <begin position="5"/>
        <end position="269"/>
    </location>
</feature>